<keyword evidence="1" id="KW-0812">Transmembrane</keyword>
<sequence length="55" mass="6403">MALMLIFGIGIFFIIIVLLSIVSVISNRIKIPKDALHQEIKDLKQRVERLEKERL</sequence>
<dbReference type="EMBL" id="DXHX01000015">
    <property type="protein sequence ID" value="HIV73620.1"/>
    <property type="molecule type" value="Genomic_DNA"/>
</dbReference>
<reference evidence="2" key="1">
    <citation type="journal article" date="2021" name="PeerJ">
        <title>Extensive microbial diversity within the chicken gut microbiome revealed by metagenomics and culture.</title>
        <authorList>
            <person name="Gilroy R."/>
            <person name="Ravi A."/>
            <person name="Getino M."/>
            <person name="Pursley I."/>
            <person name="Horton D.L."/>
            <person name="Alikhan N.F."/>
            <person name="Baker D."/>
            <person name="Gharbi K."/>
            <person name="Hall N."/>
            <person name="Watson M."/>
            <person name="Adriaenssens E.M."/>
            <person name="Foster-Nyarko E."/>
            <person name="Jarju S."/>
            <person name="Secka A."/>
            <person name="Antonio M."/>
            <person name="Oren A."/>
            <person name="Chaudhuri R.R."/>
            <person name="La Ragione R."/>
            <person name="Hildebrand F."/>
            <person name="Pallen M.J."/>
        </authorList>
    </citation>
    <scope>NUCLEOTIDE SEQUENCE</scope>
    <source>
        <strain evidence="2">CHK169-2315</strain>
    </source>
</reference>
<evidence type="ECO:0008006" key="4">
    <source>
        <dbReference type="Google" id="ProtNLM"/>
    </source>
</evidence>
<comment type="caution">
    <text evidence="2">The sequence shown here is derived from an EMBL/GenBank/DDBJ whole genome shotgun (WGS) entry which is preliminary data.</text>
</comment>
<name>A0A9D1PJK9_9BACI</name>
<keyword evidence="1" id="KW-0472">Membrane</keyword>
<evidence type="ECO:0000313" key="2">
    <source>
        <dbReference type="EMBL" id="HIV73620.1"/>
    </source>
</evidence>
<evidence type="ECO:0000256" key="1">
    <source>
        <dbReference type="SAM" id="Phobius"/>
    </source>
</evidence>
<accession>A0A9D1PJK9</accession>
<reference evidence="2" key="2">
    <citation type="submission" date="2021-04" db="EMBL/GenBank/DDBJ databases">
        <authorList>
            <person name="Gilroy R."/>
        </authorList>
    </citation>
    <scope>NUCLEOTIDE SEQUENCE</scope>
    <source>
        <strain evidence="2">CHK169-2315</strain>
    </source>
</reference>
<feature type="transmembrane region" description="Helical" evidence="1">
    <location>
        <begin position="6"/>
        <end position="25"/>
    </location>
</feature>
<dbReference type="Proteomes" id="UP000823937">
    <property type="component" value="Unassembled WGS sequence"/>
</dbReference>
<organism evidence="2 3">
    <name type="scientific">Candidatus Pseudogracilibacillus intestinigallinarum</name>
    <dbReference type="NCBI Taxonomy" id="2838742"/>
    <lineage>
        <taxon>Bacteria</taxon>
        <taxon>Bacillati</taxon>
        <taxon>Bacillota</taxon>
        <taxon>Bacilli</taxon>
        <taxon>Bacillales</taxon>
        <taxon>Bacillaceae</taxon>
        <taxon>Pseudogracilibacillus</taxon>
    </lineage>
</organism>
<proteinExistence type="predicted"/>
<evidence type="ECO:0000313" key="3">
    <source>
        <dbReference type="Proteomes" id="UP000823937"/>
    </source>
</evidence>
<keyword evidence="1" id="KW-1133">Transmembrane helix</keyword>
<protein>
    <recommendedName>
        <fullName evidence="4">DUF4083 domain-containing protein</fullName>
    </recommendedName>
</protein>
<dbReference type="AlphaFoldDB" id="A0A9D1PJK9"/>
<gene>
    <name evidence="2" type="ORF">H9895_00895</name>
</gene>